<dbReference type="PROSITE" id="PS50850">
    <property type="entry name" value="MFS"/>
    <property type="match status" value="1"/>
</dbReference>
<dbReference type="Pfam" id="PF07690">
    <property type="entry name" value="MFS_1"/>
    <property type="match status" value="1"/>
</dbReference>
<dbReference type="InterPro" id="IPR036259">
    <property type="entry name" value="MFS_trans_sf"/>
</dbReference>
<feature type="transmembrane region" description="Helical" evidence="8">
    <location>
        <begin position="170"/>
        <end position="196"/>
    </location>
</feature>
<keyword evidence="7 8" id="KW-0472">Membrane</keyword>
<feature type="transmembrane region" description="Helical" evidence="8">
    <location>
        <begin position="269"/>
        <end position="294"/>
    </location>
</feature>
<dbReference type="Gene3D" id="1.20.1250.20">
    <property type="entry name" value="MFS general substrate transporter like domains"/>
    <property type="match status" value="1"/>
</dbReference>
<dbReference type="InterPro" id="IPR011701">
    <property type="entry name" value="MFS"/>
</dbReference>
<dbReference type="InterPro" id="IPR020846">
    <property type="entry name" value="MFS_dom"/>
</dbReference>
<reference evidence="10" key="1">
    <citation type="submission" date="2020-11" db="EMBL/GenBank/DDBJ databases">
        <authorList>
            <person name="Tran Van P."/>
        </authorList>
    </citation>
    <scope>NUCLEOTIDE SEQUENCE</scope>
</reference>
<comment type="subcellular location">
    <subcellularLocation>
        <location evidence="1">Membrane</location>
        <topology evidence="1">Multi-pass membrane protein</topology>
    </subcellularLocation>
</comment>
<dbReference type="PANTHER" id="PTHR23506:SF26">
    <property type="entry name" value="MFS-TYPE TRANSPORTER SLC18B1"/>
    <property type="match status" value="1"/>
</dbReference>
<evidence type="ECO:0000256" key="8">
    <source>
        <dbReference type="SAM" id="Phobius"/>
    </source>
</evidence>
<evidence type="ECO:0000256" key="4">
    <source>
        <dbReference type="ARBA" id="ARBA00022692"/>
    </source>
</evidence>
<evidence type="ECO:0000256" key="1">
    <source>
        <dbReference type="ARBA" id="ARBA00004141"/>
    </source>
</evidence>
<feature type="transmembrane region" description="Helical" evidence="8">
    <location>
        <begin position="208"/>
        <end position="230"/>
    </location>
</feature>
<accession>A0A7R9QXV2</accession>
<dbReference type="SUPFAM" id="SSF103473">
    <property type="entry name" value="MFS general substrate transporter"/>
    <property type="match status" value="1"/>
</dbReference>
<feature type="transmembrane region" description="Helical" evidence="8">
    <location>
        <begin position="75"/>
        <end position="98"/>
    </location>
</feature>
<keyword evidence="4 8" id="KW-0812">Transmembrane</keyword>
<evidence type="ECO:0000256" key="6">
    <source>
        <dbReference type="ARBA" id="ARBA00022989"/>
    </source>
</evidence>
<keyword evidence="11" id="KW-1185">Reference proteome</keyword>
<evidence type="ECO:0000313" key="11">
    <source>
        <dbReference type="Proteomes" id="UP000728032"/>
    </source>
</evidence>
<dbReference type="InterPro" id="IPR001958">
    <property type="entry name" value="Tet-R_TetA/multi-R_MdtG-like"/>
</dbReference>
<proteinExistence type="inferred from homology"/>
<dbReference type="PANTHER" id="PTHR23506">
    <property type="entry name" value="GH10249P"/>
    <property type="match status" value="1"/>
</dbReference>
<dbReference type="GO" id="GO:0022857">
    <property type="term" value="F:transmembrane transporter activity"/>
    <property type="evidence" value="ECO:0007669"/>
    <property type="project" value="InterPro"/>
</dbReference>
<evidence type="ECO:0000313" key="10">
    <source>
        <dbReference type="EMBL" id="CAD7662526.1"/>
    </source>
</evidence>
<keyword evidence="3" id="KW-0813">Transport</keyword>
<dbReference type="Proteomes" id="UP000728032">
    <property type="component" value="Unassembled WGS sequence"/>
</dbReference>
<dbReference type="PRINTS" id="PR01035">
    <property type="entry name" value="TCRTETA"/>
</dbReference>
<feature type="transmembrane region" description="Helical" evidence="8">
    <location>
        <begin position="113"/>
        <end position="131"/>
    </location>
</feature>
<keyword evidence="5" id="KW-0532">Neurotransmitter transport</keyword>
<evidence type="ECO:0000259" key="9">
    <source>
        <dbReference type="PROSITE" id="PS50850"/>
    </source>
</evidence>
<evidence type="ECO:0000256" key="3">
    <source>
        <dbReference type="ARBA" id="ARBA00022448"/>
    </source>
</evidence>
<feature type="domain" description="Major facilitator superfamily (MFS) profile" evidence="9">
    <location>
        <begin position="77"/>
        <end position="309"/>
    </location>
</feature>
<feature type="transmembrane region" description="Helical" evidence="8">
    <location>
        <begin position="138"/>
        <end position="158"/>
    </location>
</feature>
<keyword evidence="6 8" id="KW-1133">Transmembrane helix</keyword>
<gene>
    <name evidence="10" type="ORF">ONB1V03_LOCUS19086</name>
</gene>
<dbReference type="GO" id="GO:0016020">
    <property type="term" value="C:membrane"/>
    <property type="evidence" value="ECO:0007669"/>
    <property type="project" value="UniProtKB-SubCell"/>
</dbReference>
<dbReference type="OrthoDB" id="6430902at2759"/>
<evidence type="ECO:0000256" key="7">
    <source>
        <dbReference type="ARBA" id="ARBA00023136"/>
    </source>
</evidence>
<feature type="transmembrane region" description="Helical" evidence="8">
    <location>
        <begin position="236"/>
        <end position="257"/>
    </location>
</feature>
<protein>
    <recommendedName>
        <fullName evidence="9">Major facilitator superfamily (MFS) profile domain-containing protein</fullName>
    </recommendedName>
</protein>
<dbReference type="EMBL" id="CAJPVJ010028187">
    <property type="protein sequence ID" value="CAG2179662.1"/>
    <property type="molecule type" value="Genomic_DNA"/>
</dbReference>
<name>A0A7R9QXV2_9ACAR</name>
<comment type="similarity">
    <text evidence="2">Belongs to the major facilitator superfamily. Vesicular transporter family.</text>
</comment>
<sequence length="309" mass="33635">MESKRHSFSCSTEVQRILSQKCDSLPVYENGNKHFHKDFYGYSLPIDNNNTKSVKWIQESDSSDDKKVSYTTKQLFILILLAYGNFWVAACVSLQAPFFPKEAESKGATPTEYGFVFGIYELMIAITSPLFGKMIASVSPVLLCEIGLFVCGFSTILFGALDNLPVGLPFIAMCFVVRIVEGISAAAFMTASYAIMAKEFSDSIATTFSLLGTSFGMGLILGPTLGGAFYQLGGFLAPFVILGSFLLLGGVFTFILMPRTVEPSVQKSGNFFSFIADAGVLLDALAIATSLNFIGFNAATLEPHLRRFE</sequence>
<evidence type="ECO:0000256" key="5">
    <source>
        <dbReference type="ARBA" id="ARBA00022775"/>
    </source>
</evidence>
<organism evidence="10">
    <name type="scientific">Oppiella nova</name>
    <dbReference type="NCBI Taxonomy" id="334625"/>
    <lineage>
        <taxon>Eukaryota</taxon>
        <taxon>Metazoa</taxon>
        <taxon>Ecdysozoa</taxon>
        <taxon>Arthropoda</taxon>
        <taxon>Chelicerata</taxon>
        <taxon>Arachnida</taxon>
        <taxon>Acari</taxon>
        <taxon>Acariformes</taxon>
        <taxon>Sarcoptiformes</taxon>
        <taxon>Oribatida</taxon>
        <taxon>Brachypylina</taxon>
        <taxon>Oppioidea</taxon>
        <taxon>Oppiidae</taxon>
        <taxon>Oppiella</taxon>
    </lineage>
</organism>
<dbReference type="EMBL" id="OC943012">
    <property type="protein sequence ID" value="CAD7662526.1"/>
    <property type="molecule type" value="Genomic_DNA"/>
</dbReference>
<evidence type="ECO:0000256" key="2">
    <source>
        <dbReference type="ARBA" id="ARBA00006829"/>
    </source>
</evidence>
<dbReference type="InterPro" id="IPR050930">
    <property type="entry name" value="MFS_Vesicular_Transporter"/>
</dbReference>
<dbReference type="AlphaFoldDB" id="A0A7R9QXV2"/>